<reference evidence="2" key="1">
    <citation type="journal article" date="2024" name="Virus Res.">
        <title>A novel genus of Pectobacterium bacteriophages display broad host range by targeting several species of Danish soft rot isolates.</title>
        <authorList>
            <person name="Pedersen J.S."/>
            <person name="Carstens A.B."/>
            <person name="Rothgard M.M."/>
            <person name="Roy C."/>
            <person name="Viry A."/>
            <person name="Papudeshi B."/>
            <person name="Kot W."/>
            <person name="Hille F."/>
            <person name="Franz C.M.A.P."/>
            <person name="Edwards R."/>
            <person name="Hansen L.H."/>
        </authorList>
    </citation>
    <scope>NUCLEOTIDE SEQUENCE</scope>
</reference>
<protein>
    <submittedName>
        <fullName evidence="2">Tail fiber protein</fullName>
    </submittedName>
</protein>
<proteinExistence type="predicted"/>
<dbReference type="Pfam" id="PF25670">
    <property type="entry name" value="Phage_tail_C_2"/>
    <property type="match status" value="1"/>
</dbReference>
<evidence type="ECO:0000313" key="2">
    <source>
        <dbReference type="EMBL" id="XDF89541.1"/>
    </source>
</evidence>
<name>A0AB39ABG9_9CAUD</name>
<feature type="domain" description="Phage tail protein C-terminal" evidence="1">
    <location>
        <begin position="234"/>
        <end position="367"/>
    </location>
</feature>
<organism evidence="2">
    <name type="scientific">Pectobacterium phage Amona</name>
    <dbReference type="NCBI Taxonomy" id="3158137"/>
    <lineage>
        <taxon>Viruses</taxon>
        <taxon>Duplodnaviria</taxon>
        <taxon>Heunggongvirae</taxon>
        <taxon>Uroviricota</taxon>
        <taxon>Caudoviricetes</taxon>
    </lineage>
</organism>
<evidence type="ECO:0000259" key="1">
    <source>
        <dbReference type="Pfam" id="PF25670"/>
    </source>
</evidence>
<accession>A0AB39ABG9</accession>
<gene>
    <name evidence="2" type="ORF">CVQSGQUC_CDS0036</name>
</gene>
<reference evidence="2" key="2">
    <citation type="submission" date="2024-07" db="EMBL/GenBank/DDBJ databases">
        <authorList>
            <person name="Pedersen J.S."/>
            <person name="Mulbjerg M.R."/>
            <person name="Carstens A.B."/>
            <person name="Hansen L.H."/>
        </authorList>
    </citation>
    <scope>NUCLEOTIDE SEQUENCE</scope>
</reference>
<dbReference type="EMBL" id="PQ008971">
    <property type="protein sequence ID" value="XDF89541.1"/>
    <property type="molecule type" value="Genomic_DNA"/>
</dbReference>
<sequence length="377" mass="41383">MSWTIGTATFTNGSAVVTKTGGVDWSNPLNGVREGRMIIDANNVISEILRVDNANQLTLRSAYTAATGSKSYRVPTSPDVSLDTFALDQAAFVAYFQGQIAGYQQLLTGTGNVTITAPDGTSVTVRSQSEWDSLLNKKVTLDTEQVIVGKKVFRQNWESLQLTNESLGQPVYISARDFDGSLRWVLGYETPDANYLSLRNNKANTVILFHSNRNIYVECVDFVINNNTVWTSGNTVVDSGGFIKRASPVINIYADGKFEVTKEAEGISVERIGEGVYKITGCQGMHSDAAWNGIDGGISNPKCRNGLDLVWNDFRVEEDGSIIVKTYHRPHPEAVSFARNEIEGYESGDPIDIPKGMFIQVRVNMPERESEVITGAE</sequence>
<dbReference type="InterPro" id="IPR058008">
    <property type="entry name" value="Gp26_C"/>
</dbReference>